<dbReference type="CDD" id="cd18793">
    <property type="entry name" value="SF2_C_SNF"/>
    <property type="match status" value="1"/>
</dbReference>
<dbReference type="InterPro" id="IPR000330">
    <property type="entry name" value="SNF2_N"/>
</dbReference>
<keyword evidence="12" id="KW-0347">Helicase</keyword>
<dbReference type="SUPFAM" id="SSF57903">
    <property type="entry name" value="FYVE/PHD zinc finger"/>
    <property type="match status" value="1"/>
</dbReference>
<dbReference type="GO" id="GO:0005524">
    <property type="term" value="F:ATP binding"/>
    <property type="evidence" value="ECO:0007669"/>
    <property type="project" value="InterPro"/>
</dbReference>
<evidence type="ECO:0000256" key="2">
    <source>
        <dbReference type="ARBA" id="ARBA00022741"/>
    </source>
</evidence>
<dbReference type="SUPFAM" id="SSF57701">
    <property type="entry name" value="Zn2/Cys6 DNA-binding domain"/>
    <property type="match status" value="1"/>
</dbReference>
<dbReference type="GO" id="GO:0004386">
    <property type="term" value="F:helicase activity"/>
    <property type="evidence" value="ECO:0007669"/>
    <property type="project" value="UniProtKB-KW"/>
</dbReference>
<dbReference type="Gene3D" id="3.40.50.10810">
    <property type="entry name" value="Tandem AAA-ATPase domain"/>
    <property type="match status" value="1"/>
</dbReference>
<dbReference type="STRING" id="1076935.U4LY37"/>
<dbReference type="InterPro" id="IPR013083">
    <property type="entry name" value="Znf_RING/FYVE/PHD"/>
</dbReference>
<evidence type="ECO:0000313" key="12">
    <source>
        <dbReference type="EMBL" id="CCX34738.1"/>
    </source>
</evidence>
<dbReference type="FunFam" id="3.40.50.10810:FF:000114">
    <property type="entry name" value="DNA repair protein rad8"/>
    <property type="match status" value="1"/>
</dbReference>
<dbReference type="SMART" id="SM00487">
    <property type="entry name" value="DEXDc"/>
    <property type="match status" value="1"/>
</dbReference>
<dbReference type="Pfam" id="PF00176">
    <property type="entry name" value="SNF2-rel_dom"/>
    <property type="match status" value="1"/>
</dbReference>
<name>U4LY37_PYROM</name>
<dbReference type="OrthoDB" id="448448at2759"/>
<gene>
    <name evidence="12" type="ORF">PCON_04247</name>
</gene>
<evidence type="ECO:0000256" key="4">
    <source>
        <dbReference type="ARBA" id="ARBA00022801"/>
    </source>
</evidence>
<feature type="compositionally biased region" description="Basic residues" evidence="8">
    <location>
        <begin position="133"/>
        <end position="149"/>
    </location>
</feature>
<dbReference type="CDD" id="cd15566">
    <property type="entry name" value="PHD3_NSD"/>
    <property type="match status" value="1"/>
</dbReference>
<keyword evidence="5" id="KW-0862">Zinc</keyword>
<dbReference type="SMART" id="SM00249">
    <property type="entry name" value="PHD"/>
    <property type="match status" value="1"/>
</dbReference>
<dbReference type="InterPro" id="IPR001138">
    <property type="entry name" value="Zn2Cys6_DnaBD"/>
</dbReference>
<evidence type="ECO:0000259" key="10">
    <source>
        <dbReference type="PROSITE" id="PS51192"/>
    </source>
</evidence>
<dbReference type="Pfam" id="PF00172">
    <property type="entry name" value="Zn_clus"/>
    <property type="match status" value="1"/>
</dbReference>
<dbReference type="CDD" id="cd00067">
    <property type="entry name" value="GAL4"/>
    <property type="match status" value="1"/>
</dbReference>
<dbReference type="Proteomes" id="UP000018144">
    <property type="component" value="Unassembled WGS sequence"/>
</dbReference>
<keyword evidence="2" id="KW-0547">Nucleotide-binding</keyword>
<feature type="domain" description="Zn(2)-C6 fungal-type" evidence="9">
    <location>
        <begin position="160"/>
        <end position="190"/>
    </location>
</feature>
<dbReference type="PROSITE" id="PS51192">
    <property type="entry name" value="HELICASE_ATP_BIND_1"/>
    <property type="match status" value="1"/>
</dbReference>
<evidence type="ECO:0000256" key="8">
    <source>
        <dbReference type="SAM" id="MobiDB-lite"/>
    </source>
</evidence>
<dbReference type="SMART" id="SM00490">
    <property type="entry name" value="HELICc"/>
    <property type="match status" value="1"/>
</dbReference>
<dbReference type="GO" id="GO:0008270">
    <property type="term" value="F:zinc ion binding"/>
    <property type="evidence" value="ECO:0007669"/>
    <property type="project" value="UniProtKB-KW"/>
</dbReference>
<feature type="compositionally biased region" description="Low complexity" evidence="8">
    <location>
        <begin position="34"/>
        <end position="50"/>
    </location>
</feature>
<dbReference type="OMA" id="IDICEDF"/>
<dbReference type="PROSITE" id="PS00463">
    <property type="entry name" value="ZN2_CY6_FUNGAL_1"/>
    <property type="match status" value="1"/>
</dbReference>
<protein>
    <submittedName>
        <fullName evidence="12">Similar to Lymphocyte-specific helicase acc. no. Q60848</fullName>
    </submittedName>
</protein>
<dbReference type="Gene3D" id="3.30.40.10">
    <property type="entry name" value="Zinc/RING finger domain, C3HC4 (zinc finger)"/>
    <property type="match status" value="1"/>
</dbReference>
<dbReference type="Pfam" id="PF00271">
    <property type="entry name" value="Helicase_C"/>
    <property type="match status" value="1"/>
</dbReference>
<dbReference type="InterPro" id="IPR049730">
    <property type="entry name" value="SNF2/RAD54-like_C"/>
</dbReference>
<dbReference type="InterPro" id="IPR038718">
    <property type="entry name" value="SNF2-like_sf"/>
</dbReference>
<evidence type="ECO:0000256" key="7">
    <source>
        <dbReference type="ARBA" id="ARBA00023242"/>
    </source>
</evidence>
<evidence type="ECO:0000256" key="5">
    <source>
        <dbReference type="ARBA" id="ARBA00022833"/>
    </source>
</evidence>
<feature type="compositionally biased region" description="Low complexity" evidence="8">
    <location>
        <begin position="1"/>
        <end position="11"/>
    </location>
</feature>
<feature type="region of interest" description="Disordered" evidence="8">
    <location>
        <begin position="1210"/>
        <end position="1272"/>
    </location>
</feature>
<organism evidence="12 13">
    <name type="scientific">Pyronema omphalodes (strain CBS 100304)</name>
    <name type="common">Pyronema confluens</name>
    <dbReference type="NCBI Taxonomy" id="1076935"/>
    <lineage>
        <taxon>Eukaryota</taxon>
        <taxon>Fungi</taxon>
        <taxon>Dikarya</taxon>
        <taxon>Ascomycota</taxon>
        <taxon>Pezizomycotina</taxon>
        <taxon>Pezizomycetes</taxon>
        <taxon>Pezizales</taxon>
        <taxon>Pyronemataceae</taxon>
        <taxon>Pyronema</taxon>
    </lineage>
</organism>
<dbReference type="Gene3D" id="4.10.240.10">
    <property type="entry name" value="Zn(2)-C6 fungal-type DNA-binding domain"/>
    <property type="match status" value="1"/>
</dbReference>
<keyword evidence="7" id="KW-0539">Nucleus</keyword>
<keyword evidence="6" id="KW-0067">ATP-binding</keyword>
<evidence type="ECO:0000313" key="13">
    <source>
        <dbReference type="Proteomes" id="UP000018144"/>
    </source>
</evidence>
<feature type="region of interest" description="Disordered" evidence="8">
    <location>
        <begin position="1"/>
        <end position="149"/>
    </location>
</feature>
<dbReference type="SUPFAM" id="SSF52540">
    <property type="entry name" value="P-loop containing nucleoside triphosphate hydrolases"/>
    <property type="match status" value="2"/>
</dbReference>
<dbReference type="InterPro" id="IPR001965">
    <property type="entry name" value="Znf_PHD"/>
</dbReference>
<feature type="compositionally biased region" description="Low complexity" evidence="8">
    <location>
        <begin position="274"/>
        <end position="322"/>
    </location>
</feature>
<reference evidence="12 13" key="1">
    <citation type="journal article" date="2013" name="PLoS Genet.">
        <title>The genome and development-dependent transcriptomes of Pyronema confluens: a window into fungal evolution.</title>
        <authorList>
            <person name="Traeger S."/>
            <person name="Altegoer F."/>
            <person name="Freitag M."/>
            <person name="Gabaldon T."/>
            <person name="Kempken F."/>
            <person name="Kumar A."/>
            <person name="Marcet-Houben M."/>
            <person name="Poggeler S."/>
            <person name="Stajich J.E."/>
            <person name="Nowrousian M."/>
        </authorList>
    </citation>
    <scope>NUCLEOTIDE SEQUENCE [LARGE SCALE GENOMIC DNA]</scope>
    <source>
        <strain evidence="13">CBS 100304</strain>
        <tissue evidence="12">Vegetative mycelium</tissue>
    </source>
</reference>
<accession>U4LY37</accession>
<feature type="domain" description="Helicase C-terminal" evidence="11">
    <location>
        <begin position="748"/>
        <end position="912"/>
    </location>
</feature>
<dbReference type="InterPro" id="IPR001650">
    <property type="entry name" value="Helicase_C-like"/>
</dbReference>
<evidence type="ECO:0000259" key="9">
    <source>
        <dbReference type="PROSITE" id="PS50048"/>
    </source>
</evidence>
<evidence type="ECO:0000256" key="1">
    <source>
        <dbReference type="ARBA" id="ARBA00022723"/>
    </source>
</evidence>
<feature type="domain" description="Helicase ATP-binding" evidence="10">
    <location>
        <begin position="377"/>
        <end position="559"/>
    </location>
</feature>
<dbReference type="CDD" id="cd17919">
    <property type="entry name" value="DEXHc_Snf"/>
    <property type="match status" value="1"/>
</dbReference>
<keyword evidence="1" id="KW-0479">Metal-binding</keyword>
<dbReference type="PANTHER" id="PTHR10799">
    <property type="entry name" value="SNF2/RAD54 HELICASE FAMILY"/>
    <property type="match status" value="1"/>
</dbReference>
<proteinExistence type="predicted"/>
<dbReference type="eggNOG" id="KOG0385">
    <property type="taxonomic scope" value="Eukaryota"/>
</dbReference>
<evidence type="ECO:0000256" key="3">
    <source>
        <dbReference type="ARBA" id="ARBA00022771"/>
    </source>
</evidence>
<evidence type="ECO:0000259" key="11">
    <source>
        <dbReference type="PROSITE" id="PS51194"/>
    </source>
</evidence>
<keyword evidence="4" id="KW-0378">Hydrolase</keyword>
<feature type="compositionally biased region" description="Basic and acidic residues" evidence="8">
    <location>
        <begin position="253"/>
        <end position="264"/>
    </location>
</feature>
<keyword evidence="3" id="KW-0863">Zinc-finger</keyword>
<dbReference type="PROSITE" id="PS51194">
    <property type="entry name" value="HELICASE_CTER"/>
    <property type="match status" value="1"/>
</dbReference>
<feature type="compositionally biased region" description="Acidic residues" evidence="8">
    <location>
        <begin position="84"/>
        <end position="98"/>
    </location>
</feature>
<feature type="region of interest" description="Disordered" evidence="8">
    <location>
        <begin position="253"/>
        <end position="322"/>
    </location>
</feature>
<dbReference type="InterPro" id="IPR027417">
    <property type="entry name" value="P-loop_NTPase"/>
</dbReference>
<dbReference type="PROSITE" id="PS50048">
    <property type="entry name" value="ZN2_CY6_FUNGAL_2"/>
    <property type="match status" value="1"/>
</dbReference>
<dbReference type="SMART" id="SM00066">
    <property type="entry name" value="GAL4"/>
    <property type="match status" value="1"/>
</dbReference>
<feature type="compositionally biased region" description="Low complexity" evidence="8">
    <location>
        <begin position="1218"/>
        <end position="1233"/>
    </location>
</feature>
<sequence>MADADASTTEASSRRISSRVKVAPKPYVPPPAPVKSAAKAKATSTAKSTPGDVPNSHTLRTRRSNVATYAESSDDDDNGRSDSENDYDDEPESPEEPEAERGAEIGKSLRPRKSLTTPANRADYVDTDLALSNRRRSSKSKKALKKKKAVGKRVVNGVRACKACRDARVKCDRKQPRCGRCTKTKKTCTIQPAVEGDIQQEESDSEEMTLRGEIRLGLEETKRKRDAFYIKYRSLFEPLLPERNYISKMVEKNERAEEPVKEQAVEEDTDASKTEPTATEPITTEPTTSEHTISEPASSEPTTVPTTAESATAEAATAPVTVEVRENARPAEAKAEPVAPVPYVPREIIPYKLLEKQPEHVKATMKPYQLSGLSFLVWLYRNGMGGVLGDEMGLGKTLQTLSLFSYLTTYEPVPEGHQRPFLVVCPLSVLSSWVAECKKWTPHLRVLRFHGPTTERARLKKVAESGELFGSDDHAGEGRGYDVVVTSYEVFDREKSWFRRAFVWRYVVLDEGHKIKNDKTNISVSLQSLAAEYRLILTGTPLQNNLTELWALLHWLYPDVFGENTSKLFSDAFDLTLGKNDLGVMDKARGLLELVMLRRMKESAGVNLDLPKKTEVEMYLPLSPMQRFWYRRLLTRMDKGLLEGLFSQSKDKSTDDVKEESKEAVQGEITKQEDLEDFKGGEWAETRRIVQQVEAESSSSDGKWRKLMNLLMQLRKCCNHPYLLPNAEPEDVDDRISALMLASTKMIFLDKLIEELCIKQGKKVLVFSGFTKMIDICEDFLHMKGGDGTRFKYGRLDGTTPRARRNLAIRLFNTDPAYKVMMISTRAGGLGINLASASDVVMLDTDWNPQADLQAQARAHRIGQVNPVTIYRLITQGTVEEQMMGRIRKKLYLSAKVTESMRNIHSEIAASGPSGEAEDDLPTLTSGQLMALVRSGSRAIARPEIDPTEMLQWDWETTIQKCRDYQKELENDVKGEEGNAEEEKKWLSEMERVESRVFEGKTHEKNLTSNREIAQEWSREARRVGMERVLMIGGHAVLKETIGNNEWEAVKTFAGKDSRLAEPAKRKRKAIEHQEHCQVCYDGGELHTCTGCPRTYHRGCLPESFVPRLDGKLASFYCPQHECVECEQKTANAGGLIFRCRWCENGYCEDCLNWDRIEIVGDNLPEFQLLGFGTIDQAFFIKCEQCVYRHEVDHDARKLCQDMEKDWTEEKERRDAAELTTGGTTVEGSEVATPFDEPDVMIVENPAGKKRKRQSTAAKITGPRKMKKEQHHDIIDVDLSIEA</sequence>
<evidence type="ECO:0000256" key="6">
    <source>
        <dbReference type="ARBA" id="ARBA00022840"/>
    </source>
</evidence>
<dbReference type="GO" id="GO:0016787">
    <property type="term" value="F:hydrolase activity"/>
    <property type="evidence" value="ECO:0007669"/>
    <property type="project" value="UniProtKB-KW"/>
</dbReference>
<dbReference type="Gene3D" id="3.40.50.300">
    <property type="entry name" value="P-loop containing nucleotide triphosphate hydrolases"/>
    <property type="match status" value="1"/>
</dbReference>
<dbReference type="InterPro" id="IPR011011">
    <property type="entry name" value="Znf_FYVE_PHD"/>
</dbReference>
<dbReference type="EMBL" id="HF936618">
    <property type="protein sequence ID" value="CCX34738.1"/>
    <property type="molecule type" value="Genomic_DNA"/>
</dbReference>
<dbReference type="InterPro" id="IPR036864">
    <property type="entry name" value="Zn2-C6_fun-type_DNA-bd_sf"/>
</dbReference>
<keyword evidence="13" id="KW-1185">Reference proteome</keyword>
<dbReference type="GO" id="GO:0000981">
    <property type="term" value="F:DNA-binding transcription factor activity, RNA polymerase II-specific"/>
    <property type="evidence" value="ECO:0007669"/>
    <property type="project" value="InterPro"/>
</dbReference>
<dbReference type="InterPro" id="IPR014001">
    <property type="entry name" value="Helicase_ATP-bd"/>
</dbReference>